<evidence type="ECO:0000256" key="5">
    <source>
        <dbReference type="ARBA" id="ARBA00023136"/>
    </source>
</evidence>
<dbReference type="PIRSF" id="PIRSF035875">
    <property type="entry name" value="RNase_BN"/>
    <property type="match status" value="1"/>
</dbReference>
<comment type="caution">
    <text evidence="7">The sequence shown here is derived from an EMBL/GenBank/DDBJ whole genome shotgun (WGS) entry which is preliminary data.</text>
</comment>
<protein>
    <submittedName>
        <fullName evidence="7">YihY/virulence factor BrkB family protein</fullName>
    </submittedName>
</protein>
<dbReference type="PANTHER" id="PTHR30213:SF0">
    <property type="entry name" value="UPF0761 MEMBRANE PROTEIN YIHY"/>
    <property type="match status" value="1"/>
</dbReference>
<feature type="transmembrane region" description="Helical" evidence="6">
    <location>
        <begin position="216"/>
        <end position="236"/>
    </location>
</feature>
<evidence type="ECO:0000313" key="7">
    <source>
        <dbReference type="EMBL" id="HIT84532.1"/>
    </source>
</evidence>
<evidence type="ECO:0000256" key="1">
    <source>
        <dbReference type="ARBA" id="ARBA00004651"/>
    </source>
</evidence>
<keyword evidence="4 6" id="KW-1133">Transmembrane helix</keyword>
<organism evidence="7 8">
    <name type="scientific">Candidatus Ornithomonoglobus intestinigallinarum</name>
    <dbReference type="NCBI Taxonomy" id="2840894"/>
    <lineage>
        <taxon>Bacteria</taxon>
        <taxon>Bacillati</taxon>
        <taxon>Bacillota</taxon>
        <taxon>Clostridia</taxon>
        <taxon>Candidatus Ornithomonoglobus</taxon>
    </lineage>
</organism>
<name>A0A9D1H0X9_9FIRM</name>
<reference evidence="7" key="1">
    <citation type="submission" date="2020-10" db="EMBL/GenBank/DDBJ databases">
        <authorList>
            <person name="Gilroy R."/>
        </authorList>
    </citation>
    <scope>NUCLEOTIDE SEQUENCE</scope>
    <source>
        <strain evidence="7">CHK181-108</strain>
    </source>
</reference>
<dbReference type="EMBL" id="DVLU01000011">
    <property type="protein sequence ID" value="HIT84532.1"/>
    <property type="molecule type" value="Genomic_DNA"/>
</dbReference>
<evidence type="ECO:0000256" key="3">
    <source>
        <dbReference type="ARBA" id="ARBA00022692"/>
    </source>
</evidence>
<keyword evidence="5 6" id="KW-0472">Membrane</keyword>
<dbReference type="Proteomes" id="UP000824165">
    <property type="component" value="Unassembled WGS sequence"/>
</dbReference>
<gene>
    <name evidence="7" type="ORF">IAA60_01370</name>
</gene>
<reference evidence="7" key="2">
    <citation type="journal article" date="2021" name="PeerJ">
        <title>Extensive microbial diversity within the chicken gut microbiome revealed by metagenomics and culture.</title>
        <authorList>
            <person name="Gilroy R."/>
            <person name="Ravi A."/>
            <person name="Getino M."/>
            <person name="Pursley I."/>
            <person name="Horton D.L."/>
            <person name="Alikhan N.F."/>
            <person name="Baker D."/>
            <person name="Gharbi K."/>
            <person name="Hall N."/>
            <person name="Watson M."/>
            <person name="Adriaenssens E.M."/>
            <person name="Foster-Nyarko E."/>
            <person name="Jarju S."/>
            <person name="Secka A."/>
            <person name="Antonio M."/>
            <person name="Oren A."/>
            <person name="Chaudhuri R.R."/>
            <person name="La Ragione R."/>
            <person name="Hildebrand F."/>
            <person name="Pallen M.J."/>
        </authorList>
    </citation>
    <scope>NUCLEOTIDE SEQUENCE</scope>
    <source>
        <strain evidence="7">CHK181-108</strain>
    </source>
</reference>
<comment type="subcellular location">
    <subcellularLocation>
        <location evidence="1">Cell membrane</location>
        <topology evidence="1">Multi-pass membrane protein</topology>
    </subcellularLocation>
</comment>
<dbReference type="PANTHER" id="PTHR30213">
    <property type="entry name" value="INNER MEMBRANE PROTEIN YHJD"/>
    <property type="match status" value="1"/>
</dbReference>
<feature type="transmembrane region" description="Helical" evidence="6">
    <location>
        <begin position="142"/>
        <end position="166"/>
    </location>
</feature>
<feature type="transmembrane region" description="Helical" evidence="6">
    <location>
        <begin position="186"/>
        <end position="204"/>
    </location>
</feature>
<feature type="transmembrane region" description="Helical" evidence="6">
    <location>
        <begin position="32"/>
        <end position="55"/>
    </location>
</feature>
<dbReference type="GO" id="GO:0005886">
    <property type="term" value="C:plasma membrane"/>
    <property type="evidence" value="ECO:0007669"/>
    <property type="project" value="UniProtKB-SubCell"/>
</dbReference>
<dbReference type="InterPro" id="IPR017039">
    <property type="entry name" value="Virul_fac_BrkB"/>
</dbReference>
<dbReference type="AlphaFoldDB" id="A0A9D1H0X9"/>
<sequence>MAGKIFKSFCGGASRFFKNIVRFADRVMKDNIGVYAAQASFFIVFSVTPFIMLLITLAKYFLPIDIEQILTEIYRHVPSEIASLASALLMEVYDSSGGLISVTAVSTLWLASKGIMALYLGLNNVFRPEKERSYIFARFISIVYTLLFIIALLFTIGVFGFGGYITERFAGTLVVPIVSRLMRFKTILFMALLTLIFASFYKFLPQRINSFRRQLPGAALAAAGWIVFSHIYSIYIERFSNYSYVYGSLTAIIFLMLWLYVCMNMFLFGAEFNMLREEDFFERLRQKNGADTGKQ</sequence>
<dbReference type="NCBIfam" id="TIGR00765">
    <property type="entry name" value="yihY_not_rbn"/>
    <property type="match status" value="1"/>
</dbReference>
<keyword evidence="2" id="KW-1003">Cell membrane</keyword>
<evidence type="ECO:0000313" key="8">
    <source>
        <dbReference type="Proteomes" id="UP000824165"/>
    </source>
</evidence>
<evidence type="ECO:0000256" key="6">
    <source>
        <dbReference type="SAM" id="Phobius"/>
    </source>
</evidence>
<evidence type="ECO:0000256" key="4">
    <source>
        <dbReference type="ARBA" id="ARBA00022989"/>
    </source>
</evidence>
<evidence type="ECO:0000256" key="2">
    <source>
        <dbReference type="ARBA" id="ARBA00022475"/>
    </source>
</evidence>
<keyword evidence="3 6" id="KW-0812">Transmembrane</keyword>
<proteinExistence type="predicted"/>
<dbReference type="Pfam" id="PF03631">
    <property type="entry name" value="Virul_fac_BrkB"/>
    <property type="match status" value="1"/>
</dbReference>
<accession>A0A9D1H0X9</accession>
<feature type="transmembrane region" description="Helical" evidence="6">
    <location>
        <begin position="242"/>
        <end position="267"/>
    </location>
</feature>
<feature type="transmembrane region" description="Helical" evidence="6">
    <location>
        <begin position="98"/>
        <end position="122"/>
    </location>
</feature>